<sequence>MAKCFHSQWLVASTAPIRKPRTVAVLASGRRSNFRGLMKPEGFLKLSMEKSNGYTSLAGKQRRIYCNGEGGEGPPMEDLTEAEELVENFYRSINDRNVSQLSALLTDDCIYEDALFYSPFKGKKNISRFAANLMAAMGPNIKFDAQVFPDGSAAEWMLSNKHSPAIF</sequence>
<dbReference type="CDD" id="cd00531">
    <property type="entry name" value="NTF2_like"/>
    <property type="match status" value="1"/>
</dbReference>
<evidence type="ECO:0000313" key="3">
    <source>
        <dbReference type="Proteomes" id="UP001418222"/>
    </source>
</evidence>
<dbReference type="PANTHER" id="PTHR33698:SF3">
    <property type="entry name" value="OS09G0266000 PROTEIN"/>
    <property type="match status" value="1"/>
</dbReference>
<evidence type="ECO:0000259" key="1">
    <source>
        <dbReference type="Pfam" id="PF12680"/>
    </source>
</evidence>
<dbReference type="AlphaFoldDB" id="A0AAP0AVU1"/>
<reference evidence="2 3" key="1">
    <citation type="journal article" date="2022" name="Nat. Plants">
        <title>Genomes of leafy and leafless Platanthera orchids illuminate the evolution of mycoheterotrophy.</title>
        <authorList>
            <person name="Li M.H."/>
            <person name="Liu K.W."/>
            <person name="Li Z."/>
            <person name="Lu H.C."/>
            <person name="Ye Q.L."/>
            <person name="Zhang D."/>
            <person name="Wang J.Y."/>
            <person name="Li Y.F."/>
            <person name="Zhong Z.M."/>
            <person name="Liu X."/>
            <person name="Yu X."/>
            <person name="Liu D.K."/>
            <person name="Tu X.D."/>
            <person name="Liu B."/>
            <person name="Hao Y."/>
            <person name="Liao X.Y."/>
            <person name="Jiang Y.T."/>
            <person name="Sun W.H."/>
            <person name="Chen J."/>
            <person name="Chen Y.Q."/>
            <person name="Ai Y."/>
            <person name="Zhai J.W."/>
            <person name="Wu S.S."/>
            <person name="Zhou Z."/>
            <person name="Hsiao Y.Y."/>
            <person name="Wu W.L."/>
            <person name="Chen Y.Y."/>
            <person name="Lin Y.F."/>
            <person name="Hsu J.L."/>
            <person name="Li C.Y."/>
            <person name="Wang Z.W."/>
            <person name="Zhao X."/>
            <person name="Zhong W.Y."/>
            <person name="Ma X.K."/>
            <person name="Ma L."/>
            <person name="Huang J."/>
            <person name="Chen G.Z."/>
            <person name="Huang M.Z."/>
            <person name="Huang L."/>
            <person name="Peng D.H."/>
            <person name="Luo Y.B."/>
            <person name="Zou S.Q."/>
            <person name="Chen S.P."/>
            <person name="Lan S."/>
            <person name="Tsai W.C."/>
            <person name="Van de Peer Y."/>
            <person name="Liu Z.J."/>
        </authorList>
    </citation>
    <scope>NUCLEOTIDE SEQUENCE [LARGE SCALE GENOMIC DNA]</scope>
    <source>
        <strain evidence="2">Lor287</strain>
    </source>
</reference>
<gene>
    <name evidence="2" type="ORF">KSP39_PZI022902</name>
</gene>
<dbReference type="PANTHER" id="PTHR33698">
    <property type="entry name" value="NUCLEAR TRANSPORT FACTOR 2 (NTF2)-LIKE PROTEIN"/>
    <property type="match status" value="1"/>
</dbReference>
<dbReference type="Gene3D" id="3.10.450.50">
    <property type="match status" value="1"/>
</dbReference>
<protein>
    <recommendedName>
        <fullName evidence="1">SnoaL-like domain-containing protein</fullName>
    </recommendedName>
</protein>
<proteinExistence type="predicted"/>
<dbReference type="InterPro" id="IPR032710">
    <property type="entry name" value="NTF2-like_dom_sf"/>
</dbReference>
<comment type="caution">
    <text evidence="2">The sequence shown here is derived from an EMBL/GenBank/DDBJ whole genome shotgun (WGS) entry which is preliminary data.</text>
</comment>
<feature type="domain" description="SnoaL-like" evidence="1">
    <location>
        <begin position="86"/>
        <end position="139"/>
    </location>
</feature>
<dbReference type="InterPro" id="IPR037401">
    <property type="entry name" value="SnoaL-like"/>
</dbReference>
<dbReference type="Proteomes" id="UP001418222">
    <property type="component" value="Unassembled WGS sequence"/>
</dbReference>
<dbReference type="SUPFAM" id="SSF54427">
    <property type="entry name" value="NTF2-like"/>
    <property type="match status" value="1"/>
</dbReference>
<organism evidence="2 3">
    <name type="scientific">Platanthera zijinensis</name>
    <dbReference type="NCBI Taxonomy" id="2320716"/>
    <lineage>
        <taxon>Eukaryota</taxon>
        <taxon>Viridiplantae</taxon>
        <taxon>Streptophyta</taxon>
        <taxon>Embryophyta</taxon>
        <taxon>Tracheophyta</taxon>
        <taxon>Spermatophyta</taxon>
        <taxon>Magnoliopsida</taxon>
        <taxon>Liliopsida</taxon>
        <taxon>Asparagales</taxon>
        <taxon>Orchidaceae</taxon>
        <taxon>Orchidoideae</taxon>
        <taxon>Orchideae</taxon>
        <taxon>Orchidinae</taxon>
        <taxon>Platanthera</taxon>
    </lineage>
</organism>
<dbReference type="EMBL" id="JBBWWQ010000020">
    <property type="protein sequence ID" value="KAK8916660.1"/>
    <property type="molecule type" value="Genomic_DNA"/>
</dbReference>
<keyword evidence="3" id="KW-1185">Reference proteome</keyword>
<accession>A0AAP0AVU1</accession>
<dbReference type="Pfam" id="PF12680">
    <property type="entry name" value="SnoaL_2"/>
    <property type="match status" value="1"/>
</dbReference>
<evidence type="ECO:0000313" key="2">
    <source>
        <dbReference type="EMBL" id="KAK8916660.1"/>
    </source>
</evidence>
<name>A0AAP0AVU1_9ASPA</name>